<dbReference type="InterPro" id="IPR036416">
    <property type="entry name" value="Pept_tRNA_hydro_sf"/>
</dbReference>
<feature type="binding site" evidence="7">
    <location>
        <position position="64"/>
    </location>
    <ligand>
        <name>tRNA</name>
        <dbReference type="ChEBI" id="CHEBI:17843"/>
    </ligand>
</feature>
<comment type="function">
    <text evidence="7">Catalyzes the release of premature peptidyl moieties from peptidyl-tRNA molecules trapped in stalled 50S ribosomal subunits, and thus maintains levels of free tRNAs and 50S ribosomes.</text>
</comment>
<feature type="binding site" evidence="7">
    <location>
        <position position="113"/>
    </location>
    <ligand>
        <name>tRNA</name>
        <dbReference type="ChEBI" id="CHEBI:17843"/>
    </ligand>
</feature>
<keyword evidence="3 7" id="KW-0378">Hydrolase</keyword>
<dbReference type="PANTHER" id="PTHR17224:SF1">
    <property type="entry name" value="PEPTIDYL-TRNA HYDROLASE"/>
    <property type="match status" value="1"/>
</dbReference>
<feature type="site" description="Discriminates between blocked and unblocked aminoacyl-tRNA" evidence="7">
    <location>
        <position position="9"/>
    </location>
</feature>
<feature type="binding site" evidence="7">
    <location>
        <position position="66"/>
    </location>
    <ligand>
        <name>tRNA</name>
        <dbReference type="ChEBI" id="CHEBI:17843"/>
    </ligand>
</feature>
<feature type="site" description="Stabilizes the basic form of H active site to accept a proton" evidence="7">
    <location>
        <position position="92"/>
    </location>
</feature>
<protein>
    <recommendedName>
        <fullName evidence="6 7">Peptidyl-tRNA hydrolase</fullName>
        <shortName evidence="7">Pth</shortName>
        <ecNumber evidence="1 7">3.1.1.29</ecNumber>
    </recommendedName>
</protein>
<comment type="subcellular location">
    <subcellularLocation>
        <location evidence="7">Cytoplasm</location>
    </subcellularLocation>
</comment>
<dbReference type="OrthoDB" id="9800507at2"/>
<dbReference type="GO" id="GO:0004045">
    <property type="term" value="F:peptidyl-tRNA hydrolase activity"/>
    <property type="evidence" value="ECO:0007669"/>
    <property type="project" value="UniProtKB-UniRule"/>
</dbReference>
<dbReference type="GO" id="GO:0005737">
    <property type="term" value="C:cytoplasm"/>
    <property type="evidence" value="ECO:0007669"/>
    <property type="project" value="UniProtKB-SubCell"/>
</dbReference>
<evidence type="ECO:0000256" key="8">
    <source>
        <dbReference type="RuleBase" id="RU000673"/>
    </source>
</evidence>
<comment type="function">
    <text evidence="7">Hydrolyzes ribosome-free peptidyl-tRNAs (with 1 or more amino acids incorporated), which drop off the ribosome during protein synthesis, or as a result of ribosome stalling.</text>
</comment>
<dbReference type="NCBIfam" id="TIGR00447">
    <property type="entry name" value="pth"/>
    <property type="match status" value="1"/>
</dbReference>
<keyword evidence="4 7" id="KW-0694">RNA-binding</keyword>
<dbReference type="InterPro" id="IPR001328">
    <property type="entry name" value="Pept_tRNA_hydro"/>
</dbReference>
<evidence type="ECO:0000313" key="10">
    <source>
        <dbReference type="EMBL" id="STO32248.1"/>
    </source>
</evidence>
<dbReference type="Gene3D" id="3.40.50.1470">
    <property type="entry name" value="Peptidyl-tRNA hydrolase"/>
    <property type="match status" value="1"/>
</dbReference>
<dbReference type="EC" id="3.1.1.29" evidence="1 7"/>
<keyword evidence="11" id="KW-1185">Reference proteome</keyword>
<sequence>MKLVVGLGNPGSKYEKTRHNVGFEVINYLQKELGITNEKEKFQGLISEKSIGGEKVLFLKPQTFMNLSGNSIIEVINFYKLNPKTDLVVIYDDMDLPVGRLRVKEKGSSGGHNGIKSIISHLGDEFLRIKCGIGKPKDNTIDFVLGQFSKSEQEEVTIMIENASKCVVDIIQDVEIGKIMQKYNKK</sequence>
<proteinExistence type="inferred from homology"/>
<evidence type="ECO:0000256" key="5">
    <source>
        <dbReference type="ARBA" id="ARBA00038063"/>
    </source>
</evidence>
<dbReference type="SUPFAM" id="SSF53178">
    <property type="entry name" value="Peptidyl-tRNA hydrolase-like"/>
    <property type="match status" value="1"/>
</dbReference>
<dbReference type="GO" id="GO:0000049">
    <property type="term" value="F:tRNA binding"/>
    <property type="evidence" value="ECO:0007669"/>
    <property type="project" value="UniProtKB-UniRule"/>
</dbReference>
<dbReference type="GO" id="GO:0006515">
    <property type="term" value="P:protein quality control for misfolded or incompletely synthesized proteins"/>
    <property type="evidence" value="ECO:0007669"/>
    <property type="project" value="UniProtKB-UniRule"/>
</dbReference>
<keyword evidence="7" id="KW-0963">Cytoplasm</keyword>
<reference evidence="10 11" key="1">
    <citation type="submission" date="2018-06" db="EMBL/GenBank/DDBJ databases">
        <authorList>
            <consortium name="Pathogen Informatics"/>
            <person name="Doyle S."/>
        </authorList>
    </citation>
    <scope>NUCLEOTIDE SEQUENCE [LARGE SCALE GENOMIC DNA]</scope>
    <source>
        <strain evidence="10 11">NCTC10723</strain>
    </source>
</reference>
<dbReference type="Proteomes" id="UP000255328">
    <property type="component" value="Unassembled WGS sequence"/>
</dbReference>
<dbReference type="AlphaFoldDB" id="A0A377GZ47"/>
<evidence type="ECO:0000256" key="1">
    <source>
        <dbReference type="ARBA" id="ARBA00013260"/>
    </source>
</evidence>
<accession>A0A377GZ47</accession>
<dbReference type="CDD" id="cd00462">
    <property type="entry name" value="PTH"/>
    <property type="match status" value="1"/>
</dbReference>
<evidence type="ECO:0000256" key="7">
    <source>
        <dbReference type="HAMAP-Rule" id="MF_00083"/>
    </source>
</evidence>
<feature type="binding site" evidence="7">
    <location>
        <position position="14"/>
    </location>
    <ligand>
        <name>tRNA</name>
        <dbReference type="ChEBI" id="CHEBI:17843"/>
    </ligand>
</feature>
<comment type="catalytic activity">
    <reaction evidence="7 8">
        <text>an N-acyl-L-alpha-aminoacyl-tRNA + H2O = an N-acyl-L-amino acid + a tRNA + H(+)</text>
        <dbReference type="Rhea" id="RHEA:54448"/>
        <dbReference type="Rhea" id="RHEA-COMP:10123"/>
        <dbReference type="Rhea" id="RHEA-COMP:13883"/>
        <dbReference type="ChEBI" id="CHEBI:15377"/>
        <dbReference type="ChEBI" id="CHEBI:15378"/>
        <dbReference type="ChEBI" id="CHEBI:59874"/>
        <dbReference type="ChEBI" id="CHEBI:78442"/>
        <dbReference type="ChEBI" id="CHEBI:138191"/>
        <dbReference type="EC" id="3.1.1.29"/>
    </reaction>
</comment>
<dbReference type="HAMAP" id="MF_00083">
    <property type="entry name" value="Pept_tRNA_hydro_bact"/>
    <property type="match status" value="1"/>
</dbReference>
<evidence type="ECO:0000256" key="3">
    <source>
        <dbReference type="ARBA" id="ARBA00022801"/>
    </source>
</evidence>
<dbReference type="InterPro" id="IPR018171">
    <property type="entry name" value="Pept_tRNA_hydro_CS"/>
</dbReference>
<dbReference type="EMBL" id="UGGU01000003">
    <property type="protein sequence ID" value="STO32248.1"/>
    <property type="molecule type" value="Genomic_DNA"/>
</dbReference>
<evidence type="ECO:0000313" key="11">
    <source>
        <dbReference type="Proteomes" id="UP000255328"/>
    </source>
</evidence>
<evidence type="ECO:0000256" key="2">
    <source>
        <dbReference type="ARBA" id="ARBA00022555"/>
    </source>
</evidence>
<name>A0A377GZ47_9FUSO</name>
<evidence type="ECO:0000256" key="9">
    <source>
        <dbReference type="RuleBase" id="RU004320"/>
    </source>
</evidence>
<dbReference type="FunFam" id="3.40.50.1470:FF:000001">
    <property type="entry name" value="Peptidyl-tRNA hydrolase"/>
    <property type="match status" value="1"/>
</dbReference>
<dbReference type="PROSITE" id="PS01196">
    <property type="entry name" value="PEPT_TRNA_HYDROL_2"/>
    <property type="match status" value="1"/>
</dbReference>
<gene>
    <name evidence="7 10" type="primary">pth</name>
    <name evidence="10" type="ORF">NCTC10723_01741</name>
</gene>
<dbReference type="RefSeq" id="WP_115271207.1">
    <property type="nucleotide sequence ID" value="NZ_CASFEE010000019.1"/>
</dbReference>
<dbReference type="Pfam" id="PF01195">
    <property type="entry name" value="Pept_tRNA_hydro"/>
    <property type="match status" value="1"/>
</dbReference>
<evidence type="ECO:0000256" key="4">
    <source>
        <dbReference type="ARBA" id="ARBA00022884"/>
    </source>
</evidence>
<feature type="active site" description="Proton acceptor" evidence="7">
    <location>
        <position position="19"/>
    </location>
</feature>
<comment type="similarity">
    <text evidence="5 7 9">Belongs to the PTH family.</text>
</comment>
<keyword evidence="2 7" id="KW-0820">tRNA-binding</keyword>
<dbReference type="PROSITE" id="PS01195">
    <property type="entry name" value="PEPT_TRNA_HYDROL_1"/>
    <property type="match status" value="1"/>
</dbReference>
<dbReference type="GO" id="GO:0072344">
    <property type="term" value="P:rescue of stalled ribosome"/>
    <property type="evidence" value="ECO:0007669"/>
    <property type="project" value="UniProtKB-UniRule"/>
</dbReference>
<evidence type="ECO:0000256" key="6">
    <source>
        <dbReference type="ARBA" id="ARBA00050038"/>
    </source>
</evidence>
<comment type="subunit">
    <text evidence="7">Monomer.</text>
</comment>
<dbReference type="PANTHER" id="PTHR17224">
    <property type="entry name" value="PEPTIDYL-TRNA HYDROLASE"/>
    <property type="match status" value="1"/>
</dbReference>
<organism evidence="10 11">
    <name type="scientific">Fusobacterium necrogenes</name>
    <dbReference type="NCBI Taxonomy" id="858"/>
    <lineage>
        <taxon>Bacteria</taxon>
        <taxon>Fusobacteriati</taxon>
        <taxon>Fusobacteriota</taxon>
        <taxon>Fusobacteriia</taxon>
        <taxon>Fusobacteriales</taxon>
        <taxon>Fusobacteriaceae</taxon>
        <taxon>Fusobacterium</taxon>
    </lineage>
</organism>